<evidence type="ECO:0000313" key="3">
    <source>
        <dbReference type="EMBL" id="MBS2961516.1"/>
    </source>
</evidence>
<sequence length="293" mass="30851">MTRDETLHSRRVVVGVDASGHAARAATWAAAEAQERGLPLHIIHALDSDPSSALYEPGVHAEHVHTAGEAGGKLLAQVAHHVLETHPQLEVTTELVRAGAAGALVTASGDADLVVVGTRGRGGFAGLPLGSVSARLVAHAHCATVVVRGYDHDDERTGEVVLGMQDDQADEAIRFAFEQAVRYGAALRAVHAWAPYPAHAQDYLSETDILARQAAERMIEQLKAMREKYPDVPVAISVQRGHPSAVLADASTSARLVVVGAHRRLAPLSLGVGPVIHGLLGHVHAPVAVVPIR</sequence>
<dbReference type="EMBL" id="JAGSXH010000001">
    <property type="protein sequence ID" value="MBS2961516.1"/>
    <property type="molecule type" value="Genomic_DNA"/>
</dbReference>
<proteinExistence type="inferred from homology"/>
<evidence type="ECO:0000256" key="1">
    <source>
        <dbReference type="ARBA" id="ARBA00008791"/>
    </source>
</evidence>
<protein>
    <submittedName>
        <fullName evidence="3">Universal stress protein</fullName>
    </submittedName>
</protein>
<gene>
    <name evidence="3" type="ORF">KGA66_00560</name>
</gene>
<comment type="caution">
    <text evidence="3">The sequence shown here is derived from an EMBL/GenBank/DDBJ whole genome shotgun (WGS) entry which is preliminary data.</text>
</comment>
<keyword evidence="4" id="KW-1185">Reference proteome</keyword>
<dbReference type="SUPFAM" id="SSF52402">
    <property type="entry name" value="Adenine nucleotide alpha hydrolases-like"/>
    <property type="match status" value="2"/>
</dbReference>
<feature type="domain" description="UspA" evidence="2">
    <location>
        <begin position="10"/>
        <end position="148"/>
    </location>
</feature>
<dbReference type="PRINTS" id="PR01438">
    <property type="entry name" value="UNVRSLSTRESS"/>
</dbReference>
<reference evidence="3" key="1">
    <citation type="submission" date="2021-04" db="EMBL/GenBank/DDBJ databases">
        <title>Genome based classification of Actinospica acidithermotolerans sp. nov., an actinobacterium isolated from an Indonesian hot spring.</title>
        <authorList>
            <person name="Kusuma A.B."/>
            <person name="Putra K.E."/>
            <person name="Nafisah S."/>
            <person name="Loh J."/>
            <person name="Nouioui I."/>
            <person name="Goodfellow M."/>
        </authorList>
    </citation>
    <scope>NUCLEOTIDE SEQUENCE</scope>
    <source>
        <strain evidence="3">DSM 45618</strain>
    </source>
</reference>
<organism evidence="3 4">
    <name type="scientific">Actinocrinis puniceicyclus</name>
    <dbReference type="NCBI Taxonomy" id="977794"/>
    <lineage>
        <taxon>Bacteria</taxon>
        <taxon>Bacillati</taxon>
        <taxon>Actinomycetota</taxon>
        <taxon>Actinomycetes</taxon>
        <taxon>Catenulisporales</taxon>
        <taxon>Actinospicaceae</taxon>
        <taxon>Actinocrinis</taxon>
    </lineage>
</organism>
<dbReference type="PANTHER" id="PTHR46268:SF6">
    <property type="entry name" value="UNIVERSAL STRESS PROTEIN UP12"/>
    <property type="match status" value="1"/>
</dbReference>
<dbReference type="Proteomes" id="UP000677913">
    <property type="component" value="Unassembled WGS sequence"/>
</dbReference>
<dbReference type="Pfam" id="PF00582">
    <property type="entry name" value="Usp"/>
    <property type="match status" value="2"/>
</dbReference>
<name>A0A8J7WG12_9ACTN</name>
<evidence type="ECO:0000259" key="2">
    <source>
        <dbReference type="Pfam" id="PF00582"/>
    </source>
</evidence>
<feature type="domain" description="UspA" evidence="2">
    <location>
        <begin position="160"/>
        <end position="291"/>
    </location>
</feature>
<comment type="similarity">
    <text evidence="1">Belongs to the universal stress protein A family.</text>
</comment>
<dbReference type="Gene3D" id="3.40.50.620">
    <property type="entry name" value="HUPs"/>
    <property type="match status" value="2"/>
</dbReference>
<accession>A0A8J7WG12</accession>
<evidence type="ECO:0000313" key="4">
    <source>
        <dbReference type="Proteomes" id="UP000677913"/>
    </source>
</evidence>
<dbReference type="InterPro" id="IPR014729">
    <property type="entry name" value="Rossmann-like_a/b/a_fold"/>
</dbReference>
<dbReference type="InterPro" id="IPR006016">
    <property type="entry name" value="UspA"/>
</dbReference>
<dbReference type="PANTHER" id="PTHR46268">
    <property type="entry name" value="STRESS RESPONSE PROTEIN NHAX"/>
    <property type="match status" value="1"/>
</dbReference>
<dbReference type="AlphaFoldDB" id="A0A8J7WG12"/>
<dbReference type="InterPro" id="IPR006015">
    <property type="entry name" value="Universal_stress_UspA"/>
</dbReference>
<dbReference type="RefSeq" id="WP_211463266.1">
    <property type="nucleotide sequence ID" value="NZ_JAGSXH010000001.1"/>
</dbReference>